<accession>A0A409WB37</accession>
<dbReference type="STRING" id="231916.A0A409WB37"/>
<dbReference type="OrthoDB" id="438553at2759"/>
<comment type="caution">
    <text evidence="2">The sequence shown here is derived from an EMBL/GenBank/DDBJ whole genome shotgun (WGS) entry which is preliminary data.</text>
</comment>
<dbReference type="EMBL" id="NHYE01005232">
    <property type="protein sequence ID" value="PPQ75735.1"/>
    <property type="molecule type" value="Genomic_DNA"/>
</dbReference>
<dbReference type="Gene3D" id="3.50.50.60">
    <property type="entry name" value="FAD/NAD(P)-binding domain"/>
    <property type="match status" value="1"/>
</dbReference>
<gene>
    <name evidence="2" type="ORF">CVT26_000976</name>
</gene>
<reference evidence="2 3" key="1">
    <citation type="journal article" date="2018" name="Evol. Lett.">
        <title>Horizontal gene cluster transfer increased hallucinogenic mushroom diversity.</title>
        <authorList>
            <person name="Reynolds H.T."/>
            <person name="Vijayakumar V."/>
            <person name="Gluck-Thaler E."/>
            <person name="Korotkin H.B."/>
            <person name="Matheny P.B."/>
            <person name="Slot J.C."/>
        </authorList>
    </citation>
    <scope>NUCLEOTIDE SEQUENCE [LARGE SCALE GENOMIC DNA]</scope>
    <source>
        <strain evidence="2 3">SRW20</strain>
    </source>
</reference>
<evidence type="ECO:0000313" key="3">
    <source>
        <dbReference type="Proteomes" id="UP000284706"/>
    </source>
</evidence>
<dbReference type="InParanoid" id="A0A409WB37"/>
<evidence type="ECO:0000256" key="1">
    <source>
        <dbReference type="SAM" id="MobiDB-lite"/>
    </source>
</evidence>
<keyword evidence="3" id="KW-1185">Reference proteome</keyword>
<evidence type="ECO:0000313" key="2">
    <source>
        <dbReference type="EMBL" id="PPQ75735.1"/>
    </source>
</evidence>
<sequence>MVNSGVSCPPKGIHLEGSGYLIPRPAQGYPDTCSSVPPGILGTALDSCSLHEEDLSRIKESYNQSDHTKLTKMTGGPLPPPSGLSFSEGSATPPFVCSLLDQLKIQLSRNISDPIY</sequence>
<dbReference type="Proteomes" id="UP000284706">
    <property type="component" value="Unassembled WGS sequence"/>
</dbReference>
<name>A0A409WB37_9AGAR</name>
<dbReference type="InterPro" id="IPR036188">
    <property type="entry name" value="FAD/NAD-bd_sf"/>
</dbReference>
<proteinExistence type="predicted"/>
<dbReference type="AlphaFoldDB" id="A0A409WB37"/>
<organism evidence="2 3">
    <name type="scientific">Gymnopilus dilepis</name>
    <dbReference type="NCBI Taxonomy" id="231916"/>
    <lineage>
        <taxon>Eukaryota</taxon>
        <taxon>Fungi</taxon>
        <taxon>Dikarya</taxon>
        <taxon>Basidiomycota</taxon>
        <taxon>Agaricomycotina</taxon>
        <taxon>Agaricomycetes</taxon>
        <taxon>Agaricomycetidae</taxon>
        <taxon>Agaricales</taxon>
        <taxon>Agaricineae</taxon>
        <taxon>Hymenogastraceae</taxon>
        <taxon>Gymnopilus</taxon>
    </lineage>
</organism>
<feature type="region of interest" description="Disordered" evidence="1">
    <location>
        <begin position="61"/>
        <end position="89"/>
    </location>
</feature>
<protein>
    <submittedName>
        <fullName evidence="2">Uncharacterized protein</fullName>
    </submittedName>
</protein>